<proteinExistence type="predicted"/>
<dbReference type="Gene3D" id="3.30.565.10">
    <property type="entry name" value="Histidine kinase-like ATPase, C-terminal domain"/>
    <property type="match status" value="1"/>
</dbReference>
<evidence type="ECO:0000313" key="2">
    <source>
        <dbReference type="Proteomes" id="UP000194857"/>
    </source>
</evidence>
<dbReference type="SUPFAM" id="SSF55874">
    <property type="entry name" value="ATPase domain of HSP90 chaperone/DNA topoisomerase II/histidine kinase"/>
    <property type="match status" value="1"/>
</dbReference>
<dbReference type="EMBL" id="NFFZ01000030">
    <property type="protein sequence ID" value="OTI55321.1"/>
    <property type="molecule type" value="Genomic_DNA"/>
</dbReference>
<dbReference type="InterPro" id="IPR036890">
    <property type="entry name" value="HATPase_C_sf"/>
</dbReference>
<accession>A0A241XGN5</accession>
<sequence length="505" mass="56300">MPPRPLLDGLWSIRQRRRAPIGLSEPRDQCRCDDAARINEVAYLRTPHHQSYSKEGAVAETDSGVRNSISAEPTKAFFVDMLVRDIPLEQAVLDLVDNCVDGAKRLAKQAERPYEGCSVKITLDQTQFRIVDNCGGFDIETAREYAFRFGRPAGAKATSHSIGQFGVGMKRALFKFGRHFNVQSATSNEAWAVDVNVDEWEAQPGWSFPWAEFQDNGVSTAKPGTDIKVTKLRPEVALKFGTAWFRNSIIGLIKSKHRQFISDGLQISVNDFRIDATNIYLLVSNGFTPGTDILTFTSDDSAPVTAKIIVGVGTSSPKEAGWNVICNGRVILEADRRTVTGWGLLEEEAGKTLIPSFHNQFARFRGIVSFDSEDSSQIPWNTTKTDVDQDSIIWRKTFQRMLEMMRPVINFLNELDADIDESTREKSALLDFVTKASPQRPESFSVKKDFTAPARGSIVKGPKMIKIQYSRAIDDVNFLQDALGLGSAKAVGEACFDMILKRQRD</sequence>
<organism evidence="1 2">
    <name type="scientific">Pseudomonas aeruginosa</name>
    <dbReference type="NCBI Taxonomy" id="287"/>
    <lineage>
        <taxon>Bacteria</taxon>
        <taxon>Pseudomonadati</taxon>
        <taxon>Pseudomonadota</taxon>
        <taxon>Gammaproteobacteria</taxon>
        <taxon>Pseudomonadales</taxon>
        <taxon>Pseudomonadaceae</taxon>
        <taxon>Pseudomonas</taxon>
    </lineage>
</organism>
<dbReference type="Pfam" id="PF13589">
    <property type="entry name" value="HATPase_c_3"/>
    <property type="match status" value="1"/>
</dbReference>
<protein>
    <recommendedName>
        <fullName evidence="3">ATP-binding protein</fullName>
    </recommendedName>
</protein>
<evidence type="ECO:0008006" key="3">
    <source>
        <dbReference type="Google" id="ProtNLM"/>
    </source>
</evidence>
<evidence type="ECO:0000313" key="1">
    <source>
        <dbReference type="EMBL" id="OTI55321.1"/>
    </source>
</evidence>
<dbReference type="AlphaFoldDB" id="A0A241XGN5"/>
<gene>
    <name evidence="1" type="ORF">CAZ10_34220</name>
</gene>
<reference evidence="1 2" key="1">
    <citation type="submission" date="2017-05" db="EMBL/GenBank/DDBJ databases">
        <authorList>
            <person name="Song R."/>
            <person name="Chenine A.L."/>
            <person name="Ruprecht R.M."/>
        </authorList>
    </citation>
    <scope>NUCLEOTIDE SEQUENCE [LARGE SCALE GENOMIC DNA]</scope>
    <source>
        <strain evidence="1 2">S567_C10_BS</strain>
    </source>
</reference>
<dbReference type="Proteomes" id="UP000194857">
    <property type="component" value="Unassembled WGS sequence"/>
</dbReference>
<comment type="caution">
    <text evidence="1">The sequence shown here is derived from an EMBL/GenBank/DDBJ whole genome shotgun (WGS) entry which is preliminary data.</text>
</comment>
<name>A0A241XGN5_PSEAI</name>